<dbReference type="Gene3D" id="3.40.50.200">
    <property type="entry name" value="Peptidase S8/S53 domain"/>
    <property type="match status" value="1"/>
</dbReference>
<evidence type="ECO:0000313" key="9">
    <source>
        <dbReference type="EMBL" id="MFC6020345.1"/>
    </source>
</evidence>
<feature type="region of interest" description="Disordered" evidence="6">
    <location>
        <begin position="414"/>
        <end position="501"/>
    </location>
</feature>
<gene>
    <name evidence="9" type="ORF">ACFP2T_29765</name>
</gene>
<organism evidence="9 10">
    <name type="scientific">Plantactinospora solaniradicis</name>
    <dbReference type="NCBI Taxonomy" id="1723736"/>
    <lineage>
        <taxon>Bacteria</taxon>
        <taxon>Bacillati</taxon>
        <taxon>Actinomycetota</taxon>
        <taxon>Actinomycetes</taxon>
        <taxon>Micromonosporales</taxon>
        <taxon>Micromonosporaceae</taxon>
        <taxon>Plantactinospora</taxon>
    </lineage>
</organism>
<feature type="compositionally biased region" description="Pro residues" evidence="6">
    <location>
        <begin position="432"/>
        <end position="501"/>
    </location>
</feature>
<evidence type="ECO:0000256" key="5">
    <source>
        <dbReference type="PROSITE-ProRule" id="PRU01240"/>
    </source>
</evidence>
<feature type="domain" description="Peptidase S8/S53" evidence="8">
    <location>
        <begin position="86"/>
        <end position="337"/>
    </location>
</feature>
<dbReference type="InterPro" id="IPR015500">
    <property type="entry name" value="Peptidase_S8_subtilisin-rel"/>
</dbReference>
<keyword evidence="2" id="KW-0645">Protease</keyword>
<evidence type="ECO:0000256" key="4">
    <source>
        <dbReference type="ARBA" id="ARBA00022825"/>
    </source>
</evidence>
<dbReference type="Proteomes" id="UP001596203">
    <property type="component" value="Unassembled WGS sequence"/>
</dbReference>
<keyword evidence="7" id="KW-1133">Transmembrane helix</keyword>
<keyword evidence="4" id="KW-0720">Serine protease</keyword>
<reference evidence="10" key="1">
    <citation type="journal article" date="2019" name="Int. J. Syst. Evol. Microbiol.">
        <title>The Global Catalogue of Microorganisms (GCM) 10K type strain sequencing project: providing services to taxonomists for standard genome sequencing and annotation.</title>
        <authorList>
            <consortium name="The Broad Institute Genomics Platform"/>
            <consortium name="The Broad Institute Genome Sequencing Center for Infectious Disease"/>
            <person name="Wu L."/>
            <person name="Ma J."/>
        </authorList>
    </citation>
    <scope>NUCLEOTIDE SEQUENCE [LARGE SCALE GENOMIC DNA]</scope>
    <source>
        <strain evidence="10">ZS-35-S2</strain>
    </source>
</reference>
<evidence type="ECO:0000313" key="10">
    <source>
        <dbReference type="Proteomes" id="UP001596203"/>
    </source>
</evidence>
<dbReference type="EMBL" id="JBHSPR010000032">
    <property type="protein sequence ID" value="MFC6020345.1"/>
    <property type="molecule type" value="Genomic_DNA"/>
</dbReference>
<proteinExistence type="inferred from homology"/>
<keyword evidence="3" id="KW-0378">Hydrolase</keyword>
<sequence>MPSAGCHPASGSIARPDRVGPVPTVGAVSALRRIATALLVVTTASAVGLVLPVPARAAPAPHPNPRQWHLSETWAVETEVWPHSQGEGVVVAVLDSGVGGVGGVFDMPEMHDVTVPGGSFMPGGGDGRGDTNGQGTEIAQLIAARGVQGGFAGLAPKAKILPVAIIALSQVEDAIRFAVDHGAKVISVTLSGYSGYSDDLCPADTREVVDYAIEHDVVVVSDAGNEGHKDNLPLYPGACPGVLAVGAVTKAGQPWLQTNRQAHVSVAAPGAGVVVRDIHQEVGTRDGTVFATALVAATAALVRAKFPDLSAREVVQRITATAQDTGPKGRDDLTGYGVVDPAKALAADVPPDAPNPAFEALDAYQDSIQDRKRNVLLLKIGGGLCVGLALLVPVLLLIWSVRRNRRRARAVLGPPAAGTHFPVPGAGTQFPVPGPAQMPGQPYPQAQPPGPPYPQAQPPGQPYPQGQPPGQPYPQGQPYPPGPAQRPGQPYPPGPPHHPSR</sequence>
<evidence type="ECO:0000256" key="7">
    <source>
        <dbReference type="SAM" id="Phobius"/>
    </source>
</evidence>
<evidence type="ECO:0000259" key="8">
    <source>
        <dbReference type="Pfam" id="PF00082"/>
    </source>
</evidence>
<accession>A0ABW1KFV9</accession>
<dbReference type="PANTHER" id="PTHR43806">
    <property type="entry name" value="PEPTIDASE S8"/>
    <property type="match status" value="1"/>
</dbReference>
<comment type="caution">
    <text evidence="5">Lacks conserved residue(s) required for the propagation of feature annotation.</text>
</comment>
<keyword evidence="7" id="KW-0812">Transmembrane</keyword>
<protein>
    <submittedName>
        <fullName evidence="9">S8 family serine peptidase</fullName>
    </submittedName>
</protein>
<evidence type="ECO:0000256" key="1">
    <source>
        <dbReference type="ARBA" id="ARBA00011073"/>
    </source>
</evidence>
<dbReference type="InterPro" id="IPR000209">
    <property type="entry name" value="Peptidase_S8/S53_dom"/>
</dbReference>
<comment type="caution">
    <text evidence="9">The sequence shown here is derived from an EMBL/GenBank/DDBJ whole genome shotgun (WGS) entry which is preliminary data.</text>
</comment>
<evidence type="ECO:0000256" key="3">
    <source>
        <dbReference type="ARBA" id="ARBA00022801"/>
    </source>
</evidence>
<dbReference type="PANTHER" id="PTHR43806:SF11">
    <property type="entry name" value="CEREVISIN-RELATED"/>
    <property type="match status" value="1"/>
</dbReference>
<evidence type="ECO:0000256" key="2">
    <source>
        <dbReference type="ARBA" id="ARBA00022670"/>
    </source>
</evidence>
<dbReference type="InterPro" id="IPR036852">
    <property type="entry name" value="Peptidase_S8/S53_dom_sf"/>
</dbReference>
<feature type="transmembrane region" description="Helical" evidence="7">
    <location>
        <begin position="376"/>
        <end position="399"/>
    </location>
</feature>
<dbReference type="SUPFAM" id="SSF52743">
    <property type="entry name" value="Subtilisin-like"/>
    <property type="match status" value="1"/>
</dbReference>
<evidence type="ECO:0000256" key="6">
    <source>
        <dbReference type="SAM" id="MobiDB-lite"/>
    </source>
</evidence>
<comment type="similarity">
    <text evidence="1 5">Belongs to the peptidase S8 family.</text>
</comment>
<dbReference type="InterPro" id="IPR050131">
    <property type="entry name" value="Peptidase_S8_subtilisin-like"/>
</dbReference>
<dbReference type="Pfam" id="PF00082">
    <property type="entry name" value="Peptidase_S8"/>
    <property type="match status" value="1"/>
</dbReference>
<dbReference type="RefSeq" id="WP_377427427.1">
    <property type="nucleotide sequence ID" value="NZ_JBHSPR010000032.1"/>
</dbReference>
<keyword evidence="7" id="KW-0472">Membrane</keyword>
<dbReference type="PRINTS" id="PR00723">
    <property type="entry name" value="SUBTILISIN"/>
</dbReference>
<dbReference type="PROSITE" id="PS51892">
    <property type="entry name" value="SUBTILASE"/>
    <property type="match status" value="1"/>
</dbReference>
<name>A0ABW1KFV9_9ACTN</name>
<keyword evidence="10" id="KW-1185">Reference proteome</keyword>